<dbReference type="GO" id="GO:0055085">
    <property type="term" value="P:transmembrane transport"/>
    <property type="evidence" value="ECO:0007669"/>
    <property type="project" value="InterPro"/>
</dbReference>
<feature type="transmembrane region" description="Helical" evidence="1">
    <location>
        <begin position="6"/>
        <end position="29"/>
    </location>
</feature>
<dbReference type="PANTHER" id="PTHR11814">
    <property type="entry name" value="SULFATE TRANSPORTER"/>
    <property type="match status" value="1"/>
</dbReference>
<proteinExistence type="predicted"/>
<sequence>MITFILTLVVGLVPGILIGIVLFLLNLLAKIIRPHIECKLEQLIVEENNNQLCYSYLLVKPTQSIHFPSIDYLVSKTIESLPITSISKSEDTKFVVLIDGKHIYHTDSTFMKGIKDCVLLLKTRGIKIVFHNFQTSIQRKLHTLFPDNTAALINSNKDNDLVKTIISAYSML</sequence>
<gene>
    <name evidence="2" type="ORF">B4U80_05775</name>
</gene>
<dbReference type="OrthoDB" id="288203at2759"/>
<dbReference type="AlphaFoldDB" id="A0A443RWQ1"/>
<protein>
    <submittedName>
        <fullName evidence="2">Sodium-independent sulfate anion transporter-like protein</fullName>
    </submittedName>
</protein>
<dbReference type="VEuPathDB" id="VectorBase:LDEU012380"/>
<keyword evidence="1" id="KW-0472">Membrane</keyword>
<dbReference type="InterPro" id="IPR001902">
    <property type="entry name" value="SLC26A/SulP_fam"/>
</dbReference>
<dbReference type="EMBL" id="NCKV01023890">
    <property type="protein sequence ID" value="RWS19660.1"/>
    <property type="molecule type" value="Genomic_DNA"/>
</dbReference>
<organism evidence="2 3">
    <name type="scientific">Leptotrombidium deliense</name>
    <dbReference type="NCBI Taxonomy" id="299467"/>
    <lineage>
        <taxon>Eukaryota</taxon>
        <taxon>Metazoa</taxon>
        <taxon>Ecdysozoa</taxon>
        <taxon>Arthropoda</taxon>
        <taxon>Chelicerata</taxon>
        <taxon>Arachnida</taxon>
        <taxon>Acari</taxon>
        <taxon>Acariformes</taxon>
        <taxon>Trombidiformes</taxon>
        <taxon>Prostigmata</taxon>
        <taxon>Anystina</taxon>
        <taxon>Parasitengona</taxon>
        <taxon>Trombiculoidea</taxon>
        <taxon>Trombiculidae</taxon>
        <taxon>Leptotrombidium</taxon>
    </lineage>
</organism>
<dbReference type="Proteomes" id="UP000288716">
    <property type="component" value="Unassembled WGS sequence"/>
</dbReference>
<dbReference type="InterPro" id="IPR036513">
    <property type="entry name" value="STAS_dom_sf"/>
</dbReference>
<reference evidence="2 3" key="1">
    <citation type="journal article" date="2018" name="Gigascience">
        <title>Genomes of trombidid mites reveal novel predicted allergens and laterally-transferred genes associated with secondary metabolism.</title>
        <authorList>
            <person name="Dong X."/>
            <person name="Chaisiri K."/>
            <person name="Xia D."/>
            <person name="Armstrong S.D."/>
            <person name="Fang Y."/>
            <person name="Donnelly M.J."/>
            <person name="Kadowaki T."/>
            <person name="McGarry J.W."/>
            <person name="Darby A.C."/>
            <person name="Makepeace B.L."/>
        </authorList>
    </citation>
    <scope>NUCLEOTIDE SEQUENCE [LARGE SCALE GENOMIC DNA]</scope>
    <source>
        <strain evidence="2">UoL-UT</strain>
    </source>
</reference>
<dbReference type="GO" id="GO:0016020">
    <property type="term" value="C:membrane"/>
    <property type="evidence" value="ECO:0007669"/>
    <property type="project" value="InterPro"/>
</dbReference>
<evidence type="ECO:0000313" key="2">
    <source>
        <dbReference type="EMBL" id="RWS19660.1"/>
    </source>
</evidence>
<keyword evidence="3" id="KW-1185">Reference proteome</keyword>
<comment type="caution">
    <text evidence="2">The sequence shown here is derived from an EMBL/GenBank/DDBJ whole genome shotgun (WGS) entry which is preliminary data.</text>
</comment>
<keyword evidence="1" id="KW-0812">Transmembrane</keyword>
<name>A0A443RWQ1_9ACAR</name>
<evidence type="ECO:0000313" key="3">
    <source>
        <dbReference type="Proteomes" id="UP000288716"/>
    </source>
</evidence>
<evidence type="ECO:0000256" key="1">
    <source>
        <dbReference type="SAM" id="Phobius"/>
    </source>
</evidence>
<dbReference type="STRING" id="299467.A0A443RWQ1"/>
<dbReference type="Gene3D" id="3.30.750.24">
    <property type="entry name" value="STAS domain"/>
    <property type="match status" value="1"/>
</dbReference>
<accession>A0A443RWQ1</accession>
<keyword evidence="1" id="KW-1133">Transmembrane helix</keyword>